<sequence>MGERVRLECVFDAEYEDLYSVKWYKDDEEFFRFLPKDKPANQFFEIQDIQVDMSRSSNGTVYLQNTSRAAEGTYRCEVSADAPSFQSISSEKFMAVIDPPVVIPQSAAQISPWTLRLLLLVCFHLILYQ</sequence>
<dbReference type="PROSITE" id="PS50835">
    <property type="entry name" value="IG_LIKE"/>
    <property type="match status" value="1"/>
</dbReference>
<dbReference type="InterPro" id="IPR036179">
    <property type="entry name" value="Ig-like_dom_sf"/>
</dbReference>
<proteinExistence type="predicted"/>
<evidence type="ECO:0000313" key="3">
    <source>
        <dbReference type="Proteomes" id="UP000054359"/>
    </source>
</evidence>
<organism evidence="2 3">
    <name type="scientific">Stegodyphus mimosarum</name>
    <name type="common">African social velvet spider</name>
    <dbReference type="NCBI Taxonomy" id="407821"/>
    <lineage>
        <taxon>Eukaryota</taxon>
        <taxon>Metazoa</taxon>
        <taxon>Ecdysozoa</taxon>
        <taxon>Arthropoda</taxon>
        <taxon>Chelicerata</taxon>
        <taxon>Arachnida</taxon>
        <taxon>Araneae</taxon>
        <taxon>Araneomorphae</taxon>
        <taxon>Entelegynae</taxon>
        <taxon>Eresoidea</taxon>
        <taxon>Eresidae</taxon>
        <taxon>Stegodyphus</taxon>
    </lineage>
</organism>
<evidence type="ECO:0000313" key="2">
    <source>
        <dbReference type="EMBL" id="KFM80846.1"/>
    </source>
</evidence>
<dbReference type="InterPro" id="IPR013106">
    <property type="entry name" value="Ig_V-set"/>
</dbReference>
<dbReference type="InterPro" id="IPR013783">
    <property type="entry name" value="Ig-like_fold"/>
</dbReference>
<keyword evidence="3" id="KW-1185">Reference proteome</keyword>
<dbReference type="PANTHER" id="PTHR21261">
    <property type="entry name" value="BEAT PROTEIN"/>
    <property type="match status" value="1"/>
</dbReference>
<dbReference type="EMBL" id="KK121608">
    <property type="protein sequence ID" value="KFM80846.1"/>
    <property type="molecule type" value="Genomic_DNA"/>
</dbReference>
<dbReference type="InterPro" id="IPR007110">
    <property type="entry name" value="Ig-like_dom"/>
</dbReference>
<dbReference type="FunFam" id="2.60.40.10:FF:000437">
    <property type="entry name" value="Beat-IIIc, isoform A"/>
    <property type="match status" value="1"/>
</dbReference>
<dbReference type="OMA" id="NTQMSAE"/>
<dbReference type="AlphaFoldDB" id="A0A087UU07"/>
<dbReference type="Pfam" id="PF07686">
    <property type="entry name" value="V-set"/>
    <property type="match status" value="1"/>
</dbReference>
<reference evidence="2 3" key="1">
    <citation type="submission" date="2013-11" db="EMBL/GenBank/DDBJ databases">
        <title>Genome sequencing of Stegodyphus mimosarum.</title>
        <authorList>
            <person name="Bechsgaard J."/>
        </authorList>
    </citation>
    <scope>NUCLEOTIDE SEQUENCE [LARGE SCALE GENOMIC DNA]</scope>
</reference>
<dbReference type="Proteomes" id="UP000054359">
    <property type="component" value="Unassembled WGS sequence"/>
</dbReference>
<gene>
    <name evidence="2" type="ORF">X975_14584</name>
</gene>
<dbReference type="Gene3D" id="2.60.40.10">
    <property type="entry name" value="Immunoglobulins"/>
    <property type="match status" value="1"/>
</dbReference>
<accession>A0A087UU07</accession>
<feature type="non-terminal residue" evidence="2">
    <location>
        <position position="129"/>
    </location>
</feature>
<name>A0A087UU07_STEMI</name>
<feature type="domain" description="Ig-like" evidence="1">
    <location>
        <begin position="1"/>
        <end position="89"/>
    </location>
</feature>
<dbReference type="PANTHER" id="PTHR21261:SF15">
    <property type="entry name" value="BEATEN PATH IIIA, ISOFORM D-RELATED"/>
    <property type="match status" value="1"/>
</dbReference>
<dbReference type="CDD" id="cd00096">
    <property type="entry name" value="Ig"/>
    <property type="match status" value="1"/>
</dbReference>
<dbReference type="SUPFAM" id="SSF48726">
    <property type="entry name" value="Immunoglobulin"/>
    <property type="match status" value="1"/>
</dbReference>
<protein>
    <recommendedName>
        <fullName evidence="1">Ig-like domain-containing protein</fullName>
    </recommendedName>
</protein>
<dbReference type="OrthoDB" id="6343941at2759"/>
<evidence type="ECO:0000259" key="1">
    <source>
        <dbReference type="PROSITE" id="PS50835"/>
    </source>
</evidence>